<evidence type="ECO:0000313" key="1">
    <source>
        <dbReference type="EMBL" id="PLW55864.1"/>
    </source>
</evidence>
<dbReference type="Proteomes" id="UP000235388">
    <property type="component" value="Unassembled WGS sequence"/>
</dbReference>
<dbReference type="AlphaFoldDB" id="A0A2N5W0T8"/>
<dbReference type="OrthoDB" id="28245at2759"/>
<evidence type="ECO:0000313" key="2">
    <source>
        <dbReference type="Proteomes" id="UP000235388"/>
    </source>
</evidence>
<protein>
    <submittedName>
        <fullName evidence="1">Uncharacterized protein</fullName>
    </submittedName>
</protein>
<sequence length="396" mass="45078">MDTKHLAKVAKFVNSYPAIEIKYEIEDEGSLVTNTPITLKVSLVAEDDDEEEGSKTAVSGNIYEMVDLLVAHDRPMREGVKDALEMELNMMLFPILLKHLRSIVTHFLENERAKPQSPEPLNVQTSERVSALLIDFVRYVNRLGFLGSDYHTIATRIKHKMAQLCALIVHHKDRPPLINNPPVKNQMIDYFLAWATNVNMASRQRANWELSMACLKALAAHYDKLKLQAKHSLVFHAPKSHLVHNRLFSRHYDYLTFMLAEVTKLKAVAAGNGSTPEQAAALQRELSLITREIVELTEFREQTMSCLVKLVAANMNPAFRYLVNLFHHRDTHIKQAVSSKQQLQLLNHLELYPAELTPDEYLDPHIDIWLPNLKLPKHIHLAPTSCSPDNAGAAYY</sequence>
<dbReference type="EMBL" id="PGCJ01000027">
    <property type="protein sequence ID" value="PLW55864.1"/>
    <property type="molecule type" value="Genomic_DNA"/>
</dbReference>
<dbReference type="STRING" id="200324.A0A2N5W0T8"/>
<comment type="caution">
    <text evidence="1">The sequence shown here is derived from an EMBL/GenBank/DDBJ whole genome shotgun (WGS) entry which is preliminary data.</text>
</comment>
<proteinExistence type="predicted"/>
<gene>
    <name evidence="1" type="ORF">PCANC_02206</name>
</gene>
<keyword evidence="2" id="KW-1185">Reference proteome</keyword>
<organism evidence="1 2">
    <name type="scientific">Puccinia coronata f. sp. avenae</name>
    <dbReference type="NCBI Taxonomy" id="200324"/>
    <lineage>
        <taxon>Eukaryota</taxon>
        <taxon>Fungi</taxon>
        <taxon>Dikarya</taxon>
        <taxon>Basidiomycota</taxon>
        <taxon>Pucciniomycotina</taxon>
        <taxon>Pucciniomycetes</taxon>
        <taxon>Pucciniales</taxon>
        <taxon>Pucciniaceae</taxon>
        <taxon>Puccinia</taxon>
    </lineage>
</organism>
<name>A0A2N5W0T8_9BASI</name>
<reference evidence="1 2" key="1">
    <citation type="submission" date="2017-11" db="EMBL/GenBank/DDBJ databases">
        <title>De novo assembly and phasing of dikaryotic genomes from two isolates of Puccinia coronata f. sp. avenae, the causal agent of oat crown rust.</title>
        <authorList>
            <person name="Miller M.E."/>
            <person name="Zhang Y."/>
            <person name="Omidvar V."/>
            <person name="Sperschneider J."/>
            <person name="Schwessinger B."/>
            <person name="Raley C."/>
            <person name="Palmer J.M."/>
            <person name="Garnica D."/>
            <person name="Upadhyaya N."/>
            <person name="Rathjen J."/>
            <person name="Taylor J.M."/>
            <person name="Park R.F."/>
            <person name="Dodds P.N."/>
            <person name="Hirsch C.D."/>
            <person name="Kianian S.F."/>
            <person name="Figueroa M."/>
        </authorList>
    </citation>
    <scope>NUCLEOTIDE SEQUENCE [LARGE SCALE GENOMIC DNA]</scope>
    <source>
        <strain evidence="1">12NC29</strain>
    </source>
</reference>
<accession>A0A2N5W0T8</accession>